<dbReference type="AlphaFoldDB" id="A0A7Z9CFG3"/>
<protein>
    <submittedName>
        <fullName evidence="1">Uncharacterized protein</fullName>
    </submittedName>
</protein>
<organism evidence="1 2">
    <name type="scientific">Bergeyella zoohelcum</name>
    <dbReference type="NCBI Taxonomy" id="1015"/>
    <lineage>
        <taxon>Bacteria</taxon>
        <taxon>Pseudomonadati</taxon>
        <taxon>Bacteroidota</taxon>
        <taxon>Flavobacteriia</taxon>
        <taxon>Flavobacteriales</taxon>
        <taxon>Weeksellaceae</taxon>
        <taxon>Bergeyella</taxon>
    </lineage>
</organism>
<reference evidence="1 2" key="1">
    <citation type="submission" date="2018-11" db="EMBL/GenBank/DDBJ databases">
        <authorList>
            <consortium name="Pathogen Informatics"/>
        </authorList>
    </citation>
    <scope>NUCLEOTIDE SEQUENCE [LARGE SCALE GENOMIC DNA]</scope>
    <source>
        <strain evidence="1 2">NCTC12929</strain>
    </source>
</reference>
<comment type="caution">
    <text evidence="1">The sequence shown here is derived from an EMBL/GenBank/DDBJ whole genome shotgun (WGS) entry which is preliminary data.</text>
</comment>
<dbReference type="Proteomes" id="UP000270205">
    <property type="component" value="Unassembled WGS sequence"/>
</dbReference>
<evidence type="ECO:0000313" key="1">
    <source>
        <dbReference type="EMBL" id="VDH03214.1"/>
    </source>
</evidence>
<sequence length="150" mass="17321">MKQLVKLFSFLGIVFCTHGMAQTIEKVGIKDASVLVAHKQDFVGKPLSYLLSKMDKSTIKSVSYGPNRNREEVHMISFRQMTYQNYLKTWDKEINDRPTQLVVIFNQNWDLSKGKPCYIKEDSTCVKWTEKDEKTLGGLVVHDIYVLGRN</sequence>
<gene>
    <name evidence="1" type="ORF">NCTC12929_00586</name>
</gene>
<name>A0A7Z9CFG3_9FLAO</name>
<proteinExistence type="predicted"/>
<evidence type="ECO:0000313" key="2">
    <source>
        <dbReference type="Proteomes" id="UP000270205"/>
    </source>
</evidence>
<accession>A0A7Z9CFG3</accession>
<dbReference type="EMBL" id="UYIV01000001">
    <property type="protein sequence ID" value="VDH03214.1"/>
    <property type="molecule type" value="Genomic_DNA"/>
</dbReference>